<dbReference type="Proteomes" id="UP000246740">
    <property type="component" value="Unassembled WGS sequence"/>
</dbReference>
<evidence type="ECO:0000313" key="1">
    <source>
        <dbReference type="EMBL" id="PWY97595.1"/>
    </source>
</evidence>
<dbReference type="AlphaFoldDB" id="A0A317XHG6"/>
<dbReference type="EMBL" id="KZ819204">
    <property type="protein sequence ID" value="PWY97595.1"/>
    <property type="molecule type" value="Genomic_DNA"/>
</dbReference>
<gene>
    <name evidence="1" type="ORF">BCV70DRAFT_47938</name>
</gene>
<sequence length="64" mass="7216">MLAFLAQLRAGVRLLLFCSLSFMLPVMKLTCLLSKRESSLQFDVAPARQYRDSMPASSDQPFMS</sequence>
<keyword evidence="2" id="KW-1185">Reference proteome</keyword>
<proteinExistence type="predicted"/>
<evidence type="ECO:0000313" key="2">
    <source>
        <dbReference type="Proteomes" id="UP000246740"/>
    </source>
</evidence>
<name>A0A317XHG6_9BASI</name>
<organism evidence="1 2">
    <name type="scientific">Testicularia cyperi</name>
    <dbReference type="NCBI Taxonomy" id="1882483"/>
    <lineage>
        <taxon>Eukaryota</taxon>
        <taxon>Fungi</taxon>
        <taxon>Dikarya</taxon>
        <taxon>Basidiomycota</taxon>
        <taxon>Ustilaginomycotina</taxon>
        <taxon>Ustilaginomycetes</taxon>
        <taxon>Ustilaginales</taxon>
        <taxon>Anthracoideaceae</taxon>
        <taxon>Testicularia</taxon>
    </lineage>
</organism>
<dbReference type="InParanoid" id="A0A317XHG6"/>
<reference evidence="1 2" key="1">
    <citation type="journal article" date="2018" name="Mol. Biol. Evol.">
        <title>Broad Genomic Sampling Reveals a Smut Pathogenic Ancestry of the Fungal Clade Ustilaginomycotina.</title>
        <authorList>
            <person name="Kijpornyongpan T."/>
            <person name="Mondo S.J."/>
            <person name="Barry K."/>
            <person name="Sandor L."/>
            <person name="Lee J."/>
            <person name="Lipzen A."/>
            <person name="Pangilinan J."/>
            <person name="LaButti K."/>
            <person name="Hainaut M."/>
            <person name="Henrissat B."/>
            <person name="Grigoriev I.V."/>
            <person name="Spatafora J.W."/>
            <person name="Aime M.C."/>
        </authorList>
    </citation>
    <scope>NUCLEOTIDE SEQUENCE [LARGE SCALE GENOMIC DNA]</scope>
    <source>
        <strain evidence="1 2">MCA 3645</strain>
    </source>
</reference>
<protein>
    <submittedName>
        <fullName evidence="1">Uncharacterized protein</fullName>
    </submittedName>
</protein>
<accession>A0A317XHG6</accession>